<proteinExistence type="predicted"/>
<evidence type="ECO:0000313" key="1">
    <source>
        <dbReference type="EMBL" id="KAF5816610.1"/>
    </source>
</evidence>
<name>A0A9K3JLI3_HELAN</name>
<sequence length="68" mass="8039">MKIHHSFFHVLQYINRDSMIHQLKESPALQCILHFLDHLFSLYRIVIDSLEVNGWKSQLVLFGVEVFG</sequence>
<evidence type="ECO:0000313" key="2">
    <source>
        <dbReference type="Proteomes" id="UP000215914"/>
    </source>
</evidence>
<dbReference type="Gramene" id="mRNA:HanXRQr2_Chr03g0136141">
    <property type="protein sequence ID" value="CDS:HanXRQr2_Chr03g0136141.1"/>
    <property type="gene ID" value="HanXRQr2_Chr03g0136141"/>
</dbReference>
<dbReference type="AlphaFoldDB" id="A0A9K3JLI3"/>
<gene>
    <name evidence="1" type="ORF">HanXRQr2_Chr03g0136141</name>
</gene>
<organism evidence="1 2">
    <name type="scientific">Helianthus annuus</name>
    <name type="common">Common sunflower</name>
    <dbReference type="NCBI Taxonomy" id="4232"/>
    <lineage>
        <taxon>Eukaryota</taxon>
        <taxon>Viridiplantae</taxon>
        <taxon>Streptophyta</taxon>
        <taxon>Embryophyta</taxon>
        <taxon>Tracheophyta</taxon>
        <taxon>Spermatophyta</taxon>
        <taxon>Magnoliopsida</taxon>
        <taxon>eudicotyledons</taxon>
        <taxon>Gunneridae</taxon>
        <taxon>Pentapetalae</taxon>
        <taxon>asterids</taxon>
        <taxon>campanulids</taxon>
        <taxon>Asterales</taxon>
        <taxon>Asteraceae</taxon>
        <taxon>Asteroideae</taxon>
        <taxon>Heliantheae alliance</taxon>
        <taxon>Heliantheae</taxon>
        <taxon>Helianthus</taxon>
    </lineage>
</organism>
<dbReference type="EMBL" id="MNCJ02000318">
    <property type="protein sequence ID" value="KAF5816610.1"/>
    <property type="molecule type" value="Genomic_DNA"/>
</dbReference>
<reference evidence="1" key="1">
    <citation type="journal article" date="2017" name="Nature">
        <title>The sunflower genome provides insights into oil metabolism, flowering and Asterid evolution.</title>
        <authorList>
            <person name="Badouin H."/>
            <person name="Gouzy J."/>
            <person name="Grassa C.J."/>
            <person name="Murat F."/>
            <person name="Staton S.E."/>
            <person name="Cottret L."/>
            <person name="Lelandais-Briere C."/>
            <person name="Owens G.L."/>
            <person name="Carrere S."/>
            <person name="Mayjonade B."/>
            <person name="Legrand L."/>
            <person name="Gill N."/>
            <person name="Kane N.C."/>
            <person name="Bowers J.E."/>
            <person name="Hubner S."/>
            <person name="Bellec A."/>
            <person name="Berard A."/>
            <person name="Berges H."/>
            <person name="Blanchet N."/>
            <person name="Boniface M.C."/>
            <person name="Brunel D."/>
            <person name="Catrice O."/>
            <person name="Chaidir N."/>
            <person name="Claudel C."/>
            <person name="Donnadieu C."/>
            <person name="Faraut T."/>
            <person name="Fievet G."/>
            <person name="Helmstetter N."/>
            <person name="King M."/>
            <person name="Knapp S.J."/>
            <person name="Lai Z."/>
            <person name="Le Paslier M.C."/>
            <person name="Lippi Y."/>
            <person name="Lorenzon L."/>
            <person name="Mandel J.R."/>
            <person name="Marage G."/>
            <person name="Marchand G."/>
            <person name="Marquand E."/>
            <person name="Bret-Mestries E."/>
            <person name="Morien E."/>
            <person name="Nambeesan S."/>
            <person name="Nguyen T."/>
            <person name="Pegot-Espagnet P."/>
            <person name="Pouilly N."/>
            <person name="Raftis F."/>
            <person name="Sallet E."/>
            <person name="Schiex T."/>
            <person name="Thomas J."/>
            <person name="Vandecasteele C."/>
            <person name="Vares D."/>
            <person name="Vear F."/>
            <person name="Vautrin S."/>
            <person name="Crespi M."/>
            <person name="Mangin B."/>
            <person name="Burke J.M."/>
            <person name="Salse J."/>
            <person name="Munos S."/>
            <person name="Vincourt P."/>
            <person name="Rieseberg L.H."/>
            <person name="Langlade N.B."/>
        </authorList>
    </citation>
    <scope>NUCLEOTIDE SEQUENCE</scope>
    <source>
        <tissue evidence="1">Leaves</tissue>
    </source>
</reference>
<comment type="caution">
    <text evidence="1">The sequence shown here is derived from an EMBL/GenBank/DDBJ whole genome shotgun (WGS) entry which is preliminary data.</text>
</comment>
<reference evidence="1" key="2">
    <citation type="submission" date="2020-06" db="EMBL/GenBank/DDBJ databases">
        <title>Helianthus annuus Genome sequencing and assembly Release 2.</title>
        <authorList>
            <person name="Gouzy J."/>
            <person name="Langlade N."/>
            <person name="Munos S."/>
        </authorList>
    </citation>
    <scope>NUCLEOTIDE SEQUENCE</scope>
    <source>
        <tissue evidence="1">Leaves</tissue>
    </source>
</reference>
<accession>A0A9K3JLI3</accession>
<keyword evidence="2" id="KW-1185">Reference proteome</keyword>
<protein>
    <submittedName>
        <fullName evidence="1">Uncharacterized protein</fullName>
    </submittedName>
</protein>
<dbReference type="Proteomes" id="UP000215914">
    <property type="component" value="Unassembled WGS sequence"/>
</dbReference>